<protein>
    <recommendedName>
        <fullName evidence="3">Retrotransposon gag domain-containing protein</fullName>
    </recommendedName>
</protein>
<evidence type="ECO:0000313" key="1">
    <source>
        <dbReference type="EMBL" id="RRT45959.1"/>
    </source>
</evidence>
<reference evidence="1 2" key="1">
    <citation type="journal article" date="2014" name="Agronomy (Basel)">
        <title>A Draft Genome Sequence for Ensete ventricosum, the Drought-Tolerant Tree Against Hunger.</title>
        <authorList>
            <person name="Harrison J."/>
            <person name="Moore K.A."/>
            <person name="Paszkiewicz K."/>
            <person name="Jones T."/>
            <person name="Grant M."/>
            <person name="Ambacheew D."/>
            <person name="Muzemil S."/>
            <person name="Studholme D.J."/>
        </authorList>
    </citation>
    <scope>NUCLEOTIDE SEQUENCE [LARGE SCALE GENOMIC DNA]</scope>
</reference>
<dbReference type="Proteomes" id="UP000287651">
    <property type="component" value="Unassembled WGS sequence"/>
</dbReference>
<dbReference type="EMBL" id="AMZH03015491">
    <property type="protein sequence ID" value="RRT45959.1"/>
    <property type="molecule type" value="Genomic_DNA"/>
</dbReference>
<name>A0A426Y2G4_ENSVE</name>
<comment type="caution">
    <text evidence="1">The sequence shown here is derived from an EMBL/GenBank/DDBJ whole genome shotgun (WGS) entry which is preliminary data.</text>
</comment>
<dbReference type="AlphaFoldDB" id="A0A426Y2G4"/>
<organism evidence="1 2">
    <name type="scientific">Ensete ventricosum</name>
    <name type="common">Abyssinian banana</name>
    <name type="synonym">Musa ensete</name>
    <dbReference type="NCBI Taxonomy" id="4639"/>
    <lineage>
        <taxon>Eukaryota</taxon>
        <taxon>Viridiplantae</taxon>
        <taxon>Streptophyta</taxon>
        <taxon>Embryophyta</taxon>
        <taxon>Tracheophyta</taxon>
        <taxon>Spermatophyta</taxon>
        <taxon>Magnoliopsida</taxon>
        <taxon>Liliopsida</taxon>
        <taxon>Zingiberales</taxon>
        <taxon>Musaceae</taxon>
        <taxon>Ensete</taxon>
    </lineage>
</organism>
<evidence type="ECO:0008006" key="3">
    <source>
        <dbReference type="Google" id="ProtNLM"/>
    </source>
</evidence>
<gene>
    <name evidence="1" type="ORF">B296_00054776</name>
</gene>
<sequence>MMVDFPRWEEGDPIGWLSRAERYFRYHRTSEAFMVDIATIHLEGDRLNQDARRTRTTPRPTAYKPPAPFAPNCPSLPKKLTRKELHDRSTKGLCWHCDEPWSRNHRCKRGHLLLIEPLDDLEEEVHEHEEVTEEEPQSADCMMHALADYVNP</sequence>
<accession>A0A426Y2G4</accession>
<proteinExistence type="predicted"/>
<evidence type="ECO:0000313" key="2">
    <source>
        <dbReference type="Proteomes" id="UP000287651"/>
    </source>
</evidence>